<reference evidence="3 4" key="1">
    <citation type="submission" date="2017-03" db="EMBL/GenBank/DDBJ databases">
        <authorList>
            <person name="Afonso C.L."/>
            <person name="Miller P.J."/>
            <person name="Scott M.A."/>
            <person name="Spackman E."/>
            <person name="Goraichik I."/>
            <person name="Dimitrov K.M."/>
            <person name="Suarez D.L."/>
            <person name="Swayne D.E."/>
        </authorList>
    </citation>
    <scope>NUCLEOTIDE SEQUENCE [LARGE SCALE GENOMIC DNA]</scope>
    <source>
        <strain evidence="3 4">CECT 7023</strain>
    </source>
</reference>
<dbReference type="InterPro" id="IPR001193">
    <property type="entry name" value="MBTPS2"/>
</dbReference>
<dbReference type="Pfam" id="PF05402">
    <property type="entry name" value="PqqD"/>
    <property type="match status" value="1"/>
</dbReference>
<dbReference type="PANTHER" id="PTHR13325">
    <property type="entry name" value="PROTEASE M50 MEMBRANE-BOUND TRANSCRIPTION FACTOR SITE 2 PROTEASE"/>
    <property type="match status" value="1"/>
</dbReference>
<keyword evidence="2" id="KW-0812">Transmembrane</keyword>
<dbReference type="GO" id="GO:0016020">
    <property type="term" value="C:membrane"/>
    <property type="evidence" value="ECO:0007669"/>
    <property type="project" value="InterPro"/>
</dbReference>
<gene>
    <name evidence="3" type="ORF">ROA7023_02568</name>
</gene>
<evidence type="ECO:0000313" key="3">
    <source>
        <dbReference type="EMBL" id="SLN56705.1"/>
    </source>
</evidence>
<accession>A0A1Y5T5Y4</accession>
<dbReference type="AlphaFoldDB" id="A0A1Y5T5Y4"/>
<dbReference type="GO" id="GO:0005737">
    <property type="term" value="C:cytoplasm"/>
    <property type="evidence" value="ECO:0007669"/>
    <property type="project" value="TreeGrafter"/>
</dbReference>
<feature type="transmembrane region" description="Helical" evidence="2">
    <location>
        <begin position="252"/>
        <end position="274"/>
    </location>
</feature>
<keyword evidence="1" id="KW-0175">Coiled coil</keyword>
<feature type="transmembrane region" description="Helical" evidence="2">
    <location>
        <begin position="280"/>
        <end position="299"/>
    </location>
</feature>
<proteinExistence type="predicted"/>
<feature type="transmembrane region" description="Helical" evidence="2">
    <location>
        <begin position="224"/>
        <end position="245"/>
    </location>
</feature>
<dbReference type="Gene3D" id="2.40.50.100">
    <property type="match status" value="1"/>
</dbReference>
<protein>
    <submittedName>
        <fullName evidence="3">HlyD family secretion protein</fullName>
    </submittedName>
</protein>
<dbReference type="InterPro" id="IPR008792">
    <property type="entry name" value="PQQD"/>
</dbReference>
<feature type="transmembrane region" description="Helical" evidence="2">
    <location>
        <begin position="357"/>
        <end position="378"/>
    </location>
</feature>
<keyword evidence="4" id="KW-1185">Reference proteome</keyword>
<feature type="coiled-coil region" evidence="1">
    <location>
        <begin position="523"/>
        <end position="550"/>
    </location>
</feature>
<keyword evidence="2" id="KW-1133">Transmembrane helix</keyword>
<evidence type="ECO:0000313" key="4">
    <source>
        <dbReference type="Proteomes" id="UP000193900"/>
    </source>
</evidence>
<organism evidence="3 4">
    <name type="scientific">Roseisalinus antarcticus</name>
    <dbReference type="NCBI Taxonomy" id="254357"/>
    <lineage>
        <taxon>Bacteria</taxon>
        <taxon>Pseudomonadati</taxon>
        <taxon>Pseudomonadota</taxon>
        <taxon>Alphaproteobacteria</taxon>
        <taxon>Rhodobacterales</taxon>
        <taxon>Roseobacteraceae</taxon>
        <taxon>Roseisalinus</taxon>
    </lineage>
</organism>
<dbReference type="GO" id="GO:0031293">
    <property type="term" value="P:membrane protein intracellular domain proteolysis"/>
    <property type="evidence" value="ECO:0007669"/>
    <property type="project" value="TreeGrafter"/>
</dbReference>
<dbReference type="Gene3D" id="1.10.10.1150">
    <property type="entry name" value="Coenzyme PQQ synthesis protein D (PqqD)"/>
    <property type="match status" value="1"/>
</dbReference>
<evidence type="ECO:0000256" key="1">
    <source>
        <dbReference type="SAM" id="Coils"/>
    </source>
</evidence>
<keyword evidence="2" id="KW-0472">Membrane</keyword>
<feature type="transmembrane region" description="Helical" evidence="2">
    <location>
        <begin position="384"/>
        <end position="411"/>
    </location>
</feature>
<dbReference type="EMBL" id="FWFZ01000012">
    <property type="protein sequence ID" value="SLN56705.1"/>
    <property type="molecule type" value="Genomic_DNA"/>
</dbReference>
<name>A0A1Y5T5Y4_9RHOB</name>
<dbReference type="InterPro" id="IPR041881">
    <property type="entry name" value="PqqD_sf"/>
</dbReference>
<dbReference type="Proteomes" id="UP000193900">
    <property type="component" value="Unassembled WGS sequence"/>
</dbReference>
<dbReference type="GO" id="GO:0004222">
    <property type="term" value="F:metalloendopeptidase activity"/>
    <property type="evidence" value="ECO:0007669"/>
    <property type="project" value="InterPro"/>
</dbReference>
<evidence type="ECO:0000256" key="2">
    <source>
        <dbReference type="SAM" id="Phobius"/>
    </source>
</evidence>
<dbReference type="PANTHER" id="PTHR13325:SF3">
    <property type="entry name" value="MEMBRANE-BOUND TRANSCRIPTION FACTOR SITE-2 PROTEASE"/>
    <property type="match status" value="1"/>
</dbReference>
<feature type="transmembrane region" description="Helical" evidence="2">
    <location>
        <begin position="147"/>
        <end position="173"/>
    </location>
</feature>
<feature type="transmembrane region" description="Helical" evidence="2">
    <location>
        <begin position="423"/>
        <end position="443"/>
    </location>
</feature>
<sequence>MFSQNWYRVADLAPRLRGHVQIHDHVYRGIVWRIVEDPQAGRFHRLTPAAYFIVAMMDGRRRMREIWDLTEARFGAETPTQDDVIRLLAQLHAADLLLGQNLPDLAELDRRASDHAHKMLMSRVKNPMALRIPLFDADRFLATTLPLVGWLFTPLGAVLWLGLVIAGGVQAALHWPELTGNLSDRVLSTGNIAVLVLVYPMIKAVHELGHAYAVKKWGGEVHEIGLMFLVFLPVPYVDASASIAFRHWWQRAVVGGAGIAVELGLAAAAILIWVQTEPGLVRAALFNVALIGSVSTILFNGNPLLRFDGYYVMADLLGIPNLATRANKYLGYLVQRYGFGMEEAETPARARGERRWFVFYAIASFFYRISVMIAIGVFVASQFFVIGVVLALLVVWNMALWPLAKGLWFVVGHQATRRCRRRAVAVTAGAAAMMAALVFALPMPQATRAQGVVWLPEGAAVRTGTTGEVAELLARPGDRVAAGDPLLRLSDPRLDALLRVQQAHLTDLRTQFASAAVSDPPTARLIAAEVARAEDELGRMQDRRSALTVRAGRDGTWEVAGANDLIGQFLGRGDAVGTILSPNDRTVRVVVPEADIDLIRSGTRAVEVRLATDMGTVLGARILREVPAGDRVLPSLALSRQGGGRFALDPDSRDGPRALQQLFQFDLEIDAPGAHTLYAGARVHARFAHPDSPPATRLWRGVRQLFLRSFDV</sequence>